<dbReference type="EMBL" id="JBHSTP010000001">
    <property type="protein sequence ID" value="MFC6355057.1"/>
    <property type="molecule type" value="Genomic_DNA"/>
</dbReference>
<evidence type="ECO:0000256" key="1">
    <source>
        <dbReference type="ARBA" id="ARBA00023015"/>
    </source>
</evidence>
<dbReference type="InterPro" id="IPR037171">
    <property type="entry name" value="NagB/RpiA_transferase-like"/>
</dbReference>
<dbReference type="GO" id="GO:0003677">
    <property type="term" value="F:DNA binding"/>
    <property type="evidence" value="ECO:0007669"/>
    <property type="project" value="UniProtKB-KW"/>
</dbReference>
<evidence type="ECO:0000259" key="4">
    <source>
        <dbReference type="PROSITE" id="PS51000"/>
    </source>
</evidence>
<dbReference type="InterPro" id="IPR014036">
    <property type="entry name" value="DeoR-like_C"/>
</dbReference>
<gene>
    <name evidence="5" type="ORF">ACFQB0_02875</name>
</gene>
<dbReference type="Gene3D" id="1.10.10.10">
    <property type="entry name" value="Winged helix-like DNA-binding domain superfamily/Winged helix DNA-binding domain"/>
    <property type="match status" value="1"/>
</dbReference>
<dbReference type="Proteomes" id="UP001596306">
    <property type="component" value="Unassembled WGS sequence"/>
</dbReference>
<feature type="domain" description="HTH deoR-type" evidence="4">
    <location>
        <begin position="3"/>
        <end position="58"/>
    </location>
</feature>
<dbReference type="SUPFAM" id="SSF100950">
    <property type="entry name" value="NagB/RpiA/CoA transferase-like"/>
    <property type="match status" value="1"/>
</dbReference>
<dbReference type="SMART" id="SM01134">
    <property type="entry name" value="DeoRC"/>
    <property type="match status" value="1"/>
</dbReference>
<evidence type="ECO:0000256" key="3">
    <source>
        <dbReference type="ARBA" id="ARBA00023163"/>
    </source>
</evidence>
<name>A0ABW1VDQ7_9MICO</name>
<reference evidence="6" key="1">
    <citation type="journal article" date="2019" name="Int. J. Syst. Evol. Microbiol.">
        <title>The Global Catalogue of Microorganisms (GCM) 10K type strain sequencing project: providing services to taxonomists for standard genome sequencing and annotation.</title>
        <authorList>
            <consortium name="The Broad Institute Genomics Platform"/>
            <consortium name="The Broad Institute Genome Sequencing Center for Infectious Disease"/>
            <person name="Wu L."/>
            <person name="Ma J."/>
        </authorList>
    </citation>
    <scope>NUCLEOTIDE SEQUENCE [LARGE SCALE GENOMIC DNA]</scope>
    <source>
        <strain evidence="6">CCUG 43304</strain>
    </source>
</reference>
<keyword evidence="3" id="KW-0804">Transcription</keyword>
<dbReference type="PANTHER" id="PTHR30363">
    <property type="entry name" value="HTH-TYPE TRANSCRIPTIONAL REGULATOR SRLR-RELATED"/>
    <property type="match status" value="1"/>
</dbReference>
<dbReference type="InterPro" id="IPR036388">
    <property type="entry name" value="WH-like_DNA-bd_sf"/>
</dbReference>
<evidence type="ECO:0000313" key="6">
    <source>
        <dbReference type="Proteomes" id="UP001596306"/>
    </source>
</evidence>
<organism evidence="5 6">
    <name type="scientific">Luethyella okanaganae</name>
    <dbReference type="NCBI Taxonomy" id="69372"/>
    <lineage>
        <taxon>Bacteria</taxon>
        <taxon>Bacillati</taxon>
        <taxon>Actinomycetota</taxon>
        <taxon>Actinomycetes</taxon>
        <taxon>Micrococcales</taxon>
        <taxon>Microbacteriaceae</taxon>
        <taxon>Luethyella</taxon>
    </lineage>
</organism>
<evidence type="ECO:0000256" key="2">
    <source>
        <dbReference type="ARBA" id="ARBA00023125"/>
    </source>
</evidence>
<dbReference type="Pfam" id="PF08220">
    <property type="entry name" value="HTH_DeoR"/>
    <property type="match status" value="1"/>
</dbReference>
<dbReference type="SMART" id="SM00420">
    <property type="entry name" value="HTH_DEOR"/>
    <property type="match status" value="1"/>
</dbReference>
<comment type="caution">
    <text evidence="5">The sequence shown here is derived from an EMBL/GenBank/DDBJ whole genome shotgun (WGS) entry which is preliminary data.</text>
</comment>
<sequence length="262" mass="28131">MKRPDRLNRLLELIAERHTLEVDELQSELGVSAATIRRDLDHLDEQRMLTRTRGGAVANNVAYDLPIRYKTTRKIGEKQRIAAAAAELVRSGMRIACNGGTTTTEVARALTMRDDLAAEDGTGPTITIATNAVNIASELAVRPQVKLVLTGGVMRTQSYELVGSLVDAVLDQLNFDLAIVGVNGIDPVHGASAADEKEAAVNRLMASRSARVVIVADSSKLGLTAFANICTVEEIDVLITDSGADARIIEEFRQAGIETVVV</sequence>
<dbReference type="PROSITE" id="PS00894">
    <property type="entry name" value="HTH_DEOR_1"/>
    <property type="match status" value="1"/>
</dbReference>
<dbReference type="InterPro" id="IPR036390">
    <property type="entry name" value="WH_DNA-bd_sf"/>
</dbReference>
<dbReference type="PANTHER" id="PTHR30363:SF44">
    <property type="entry name" value="AGA OPERON TRANSCRIPTIONAL REPRESSOR-RELATED"/>
    <property type="match status" value="1"/>
</dbReference>
<dbReference type="Gene3D" id="3.40.50.1360">
    <property type="match status" value="1"/>
</dbReference>
<dbReference type="RefSeq" id="WP_386727354.1">
    <property type="nucleotide sequence ID" value="NZ_JBHSTP010000001.1"/>
</dbReference>
<accession>A0ABW1VDQ7</accession>
<dbReference type="InterPro" id="IPR050313">
    <property type="entry name" value="Carb_Metab_HTH_regulators"/>
</dbReference>
<keyword evidence="1" id="KW-0805">Transcription regulation</keyword>
<keyword evidence="2 5" id="KW-0238">DNA-binding</keyword>
<proteinExistence type="predicted"/>
<dbReference type="InterPro" id="IPR001034">
    <property type="entry name" value="DeoR_HTH"/>
</dbReference>
<keyword evidence="6" id="KW-1185">Reference proteome</keyword>
<dbReference type="PRINTS" id="PR00037">
    <property type="entry name" value="HTHLACR"/>
</dbReference>
<dbReference type="SUPFAM" id="SSF46785">
    <property type="entry name" value="Winged helix' DNA-binding domain"/>
    <property type="match status" value="1"/>
</dbReference>
<dbReference type="Pfam" id="PF00455">
    <property type="entry name" value="DeoRC"/>
    <property type="match status" value="1"/>
</dbReference>
<evidence type="ECO:0000313" key="5">
    <source>
        <dbReference type="EMBL" id="MFC6355057.1"/>
    </source>
</evidence>
<dbReference type="InterPro" id="IPR018356">
    <property type="entry name" value="Tscrpt_reg_HTH_DeoR_CS"/>
</dbReference>
<protein>
    <submittedName>
        <fullName evidence="5">DeoR/GlpR family DNA-binding transcription regulator</fullName>
    </submittedName>
</protein>
<dbReference type="PROSITE" id="PS51000">
    <property type="entry name" value="HTH_DEOR_2"/>
    <property type="match status" value="1"/>
</dbReference>